<evidence type="ECO:0000256" key="1">
    <source>
        <dbReference type="SAM" id="SignalP"/>
    </source>
</evidence>
<protein>
    <submittedName>
        <fullName evidence="2">Uncharacterized protein</fullName>
    </submittedName>
</protein>
<evidence type="ECO:0000313" key="3">
    <source>
        <dbReference type="Proteomes" id="UP000605970"/>
    </source>
</evidence>
<dbReference type="EMBL" id="JABEBT010000216">
    <property type="protein sequence ID" value="KAF7624657.1"/>
    <property type="molecule type" value="Genomic_DNA"/>
</dbReference>
<comment type="caution">
    <text evidence="2">The sequence shown here is derived from an EMBL/GenBank/DDBJ whole genome shotgun (WGS) entry which is preliminary data.</text>
</comment>
<accession>A0A8S9ZAA3</accession>
<evidence type="ECO:0000313" key="2">
    <source>
        <dbReference type="EMBL" id="KAF7624657.1"/>
    </source>
</evidence>
<feature type="chain" id="PRO_5035947720" evidence="1">
    <location>
        <begin position="20"/>
        <end position="66"/>
    </location>
</feature>
<name>A0A8S9ZAA3_9BILA</name>
<feature type="signal peptide" evidence="1">
    <location>
        <begin position="1"/>
        <end position="19"/>
    </location>
</feature>
<keyword evidence="1" id="KW-0732">Signal</keyword>
<proteinExistence type="predicted"/>
<dbReference type="Proteomes" id="UP000605970">
    <property type="component" value="Unassembled WGS sequence"/>
</dbReference>
<keyword evidence="3" id="KW-1185">Reference proteome</keyword>
<gene>
    <name evidence="2" type="ORF">Mgra_00010075</name>
</gene>
<sequence>MLSFIQILLFFLTFTLIEQTEILINKEGDELITSSLSKDLFIQNNNLLEKVRYRRNAKPILDQLDW</sequence>
<organism evidence="2 3">
    <name type="scientific">Meloidogyne graminicola</name>
    <dbReference type="NCBI Taxonomy" id="189291"/>
    <lineage>
        <taxon>Eukaryota</taxon>
        <taxon>Metazoa</taxon>
        <taxon>Ecdysozoa</taxon>
        <taxon>Nematoda</taxon>
        <taxon>Chromadorea</taxon>
        <taxon>Rhabditida</taxon>
        <taxon>Tylenchina</taxon>
        <taxon>Tylenchomorpha</taxon>
        <taxon>Tylenchoidea</taxon>
        <taxon>Meloidogynidae</taxon>
        <taxon>Meloidogyninae</taxon>
        <taxon>Meloidogyne</taxon>
    </lineage>
</organism>
<dbReference type="AlphaFoldDB" id="A0A8S9ZAA3"/>
<reference evidence="2" key="1">
    <citation type="journal article" date="2020" name="Ecol. Evol.">
        <title>Genome structure and content of the rice root-knot nematode (Meloidogyne graminicola).</title>
        <authorList>
            <person name="Phan N.T."/>
            <person name="Danchin E.G.J."/>
            <person name="Klopp C."/>
            <person name="Perfus-Barbeoch L."/>
            <person name="Kozlowski D.K."/>
            <person name="Koutsovoulos G.D."/>
            <person name="Lopez-Roques C."/>
            <person name="Bouchez O."/>
            <person name="Zahm M."/>
            <person name="Besnard G."/>
            <person name="Bellafiore S."/>
        </authorList>
    </citation>
    <scope>NUCLEOTIDE SEQUENCE</scope>
    <source>
        <strain evidence="2">VN-18</strain>
    </source>
</reference>